<reference evidence="8 9" key="1">
    <citation type="submission" date="2016-10" db="EMBL/GenBank/DDBJ databases">
        <authorList>
            <person name="de Groot N.N."/>
        </authorList>
    </citation>
    <scope>NUCLEOTIDE SEQUENCE [LARGE SCALE GENOMIC DNA]</scope>
    <source>
        <strain evidence="8 9">AR40</strain>
    </source>
</reference>
<keyword evidence="4" id="KW-0238">DNA-binding</keyword>
<evidence type="ECO:0000313" key="9">
    <source>
        <dbReference type="Proteomes" id="UP000182584"/>
    </source>
</evidence>
<dbReference type="Pfam" id="PF04542">
    <property type="entry name" value="Sigma70_r2"/>
    <property type="match status" value="1"/>
</dbReference>
<dbReference type="NCBIfam" id="TIGR02937">
    <property type="entry name" value="sigma70-ECF"/>
    <property type="match status" value="1"/>
</dbReference>
<dbReference type="EMBL" id="FOGJ01000008">
    <property type="protein sequence ID" value="SER62827.1"/>
    <property type="molecule type" value="Genomic_DNA"/>
</dbReference>
<dbReference type="InterPro" id="IPR013325">
    <property type="entry name" value="RNA_pol_sigma_r2"/>
</dbReference>
<dbReference type="PANTHER" id="PTHR43133:SF8">
    <property type="entry name" value="RNA POLYMERASE SIGMA FACTOR HI_1459-RELATED"/>
    <property type="match status" value="1"/>
</dbReference>
<dbReference type="InterPro" id="IPR039425">
    <property type="entry name" value="RNA_pol_sigma-70-like"/>
</dbReference>
<feature type="domain" description="RNA polymerase sigma factor 70 region 4 type 2" evidence="7">
    <location>
        <begin position="125"/>
        <end position="175"/>
    </location>
</feature>
<evidence type="ECO:0000256" key="3">
    <source>
        <dbReference type="ARBA" id="ARBA00023082"/>
    </source>
</evidence>
<evidence type="ECO:0000256" key="1">
    <source>
        <dbReference type="ARBA" id="ARBA00010641"/>
    </source>
</evidence>
<dbReference type="SUPFAM" id="SSF88946">
    <property type="entry name" value="Sigma2 domain of RNA polymerase sigma factors"/>
    <property type="match status" value="1"/>
</dbReference>
<dbReference type="SUPFAM" id="SSF88659">
    <property type="entry name" value="Sigma3 and sigma4 domains of RNA polymerase sigma factors"/>
    <property type="match status" value="1"/>
</dbReference>
<keyword evidence="2" id="KW-0805">Transcription regulation</keyword>
<dbReference type="PANTHER" id="PTHR43133">
    <property type="entry name" value="RNA POLYMERASE ECF-TYPE SIGMA FACTO"/>
    <property type="match status" value="1"/>
</dbReference>
<dbReference type="Pfam" id="PF08281">
    <property type="entry name" value="Sigma70_r4_2"/>
    <property type="match status" value="1"/>
</dbReference>
<evidence type="ECO:0000259" key="7">
    <source>
        <dbReference type="Pfam" id="PF08281"/>
    </source>
</evidence>
<gene>
    <name evidence="8" type="ORF">SAMN04487884_10888</name>
</gene>
<evidence type="ECO:0000256" key="4">
    <source>
        <dbReference type="ARBA" id="ARBA00023125"/>
    </source>
</evidence>
<dbReference type="InterPro" id="IPR013249">
    <property type="entry name" value="RNA_pol_sigma70_r4_t2"/>
</dbReference>
<feature type="domain" description="RNA polymerase sigma-70 region 2" evidence="6">
    <location>
        <begin position="23"/>
        <end position="83"/>
    </location>
</feature>
<dbReference type="InterPro" id="IPR036388">
    <property type="entry name" value="WH-like_DNA-bd_sf"/>
</dbReference>
<dbReference type="GO" id="GO:0003677">
    <property type="term" value="F:DNA binding"/>
    <property type="evidence" value="ECO:0007669"/>
    <property type="project" value="UniProtKB-KW"/>
</dbReference>
<evidence type="ECO:0000256" key="5">
    <source>
        <dbReference type="ARBA" id="ARBA00023163"/>
    </source>
</evidence>
<dbReference type="Proteomes" id="UP000182584">
    <property type="component" value="Unassembled WGS sequence"/>
</dbReference>
<organism evidence="8 9">
    <name type="scientific">Butyrivibrio fibrisolvens</name>
    <dbReference type="NCBI Taxonomy" id="831"/>
    <lineage>
        <taxon>Bacteria</taxon>
        <taxon>Bacillati</taxon>
        <taxon>Bacillota</taxon>
        <taxon>Clostridia</taxon>
        <taxon>Lachnospirales</taxon>
        <taxon>Lachnospiraceae</taxon>
        <taxon>Butyrivibrio</taxon>
    </lineage>
</organism>
<sequence length="187" mass="22119">MRDEEIVELFFRRDERAIDETSRKYGNYCYTIASNILGNSQDVDECLDDTYMKVWRSIPPTRPRIFKTFLAKITRNLAFNMFEMHRTQKRGGGVIVEVLDELYECIPDNSNVEQRALESELVSIIRDFVRNLPKREADIFTCRYFYTESIEEIAKKLGLKKNNVSVILNRLRDKLADRLKKEEYLVS</sequence>
<dbReference type="GO" id="GO:0006352">
    <property type="term" value="P:DNA-templated transcription initiation"/>
    <property type="evidence" value="ECO:0007669"/>
    <property type="project" value="InterPro"/>
</dbReference>
<proteinExistence type="inferred from homology"/>
<dbReference type="Gene3D" id="1.10.10.10">
    <property type="entry name" value="Winged helix-like DNA-binding domain superfamily/Winged helix DNA-binding domain"/>
    <property type="match status" value="1"/>
</dbReference>
<name>A0A1H9QQZ8_BUTFI</name>
<protein>
    <submittedName>
        <fullName evidence="8">RNA polymerase sigma-70 factor, ECF subfamily</fullName>
    </submittedName>
</protein>
<keyword evidence="5" id="KW-0804">Transcription</keyword>
<dbReference type="GO" id="GO:0016987">
    <property type="term" value="F:sigma factor activity"/>
    <property type="evidence" value="ECO:0007669"/>
    <property type="project" value="UniProtKB-KW"/>
</dbReference>
<comment type="similarity">
    <text evidence="1">Belongs to the sigma-70 factor family. ECF subfamily.</text>
</comment>
<dbReference type="RefSeq" id="WP_074755493.1">
    <property type="nucleotide sequence ID" value="NZ_FOGJ01000008.1"/>
</dbReference>
<evidence type="ECO:0000259" key="6">
    <source>
        <dbReference type="Pfam" id="PF04542"/>
    </source>
</evidence>
<dbReference type="InterPro" id="IPR013324">
    <property type="entry name" value="RNA_pol_sigma_r3/r4-like"/>
</dbReference>
<dbReference type="Gene3D" id="1.10.1740.10">
    <property type="match status" value="1"/>
</dbReference>
<accession>A0A1H9QQZ8</accession>
<dbReference type="InterPro" id="IPR014284">
    <property type="entry name" value="RNA_pol_sigma-70_dom"/>
</dbReference>
<evidence type="ECO:0000256" key="2">
    <source>
        <dbReference type="ARBA" id="ARBA00023015"/>
    </source>
</evidence>
<evidence type="ECO:0000313" key="8">
    <source>
        <dbReference type="EMBL" id="SER62827.1"/>
    </source>
</evidence>
<keyword evidence="3" id="KW-0731">Sigma factor</keyword>
<dbReference type="AlphaFoldDB" id="A0A1H9QQZ8"/>
<dbReference type="InterPro" id="IPR007627">
    <property type="entry name" value="RNA_pol_sigma70_r2"/>
</dbReference>